<dbReference type="InterPro" id="IPR001208">
    <property type="entry name" value="MCM_dom"/>
</dbReference>
<dbReference type="Pfam" id="PF14551">
    <property type="entry name" value="MCM_N"/>
    <property type="match status" value="1"/>
</dbReference>
<proteinExistence type="inferred from homology"/>
<evidence type="ECO:0000256" key="4">
    <source>
        <dbReference type="ARBA" id="ARBA00022454"/>
    </source>
</evidence>
<keyword evidence="11 14" id="KW-0539">Nucleus</keyword>
<dbReference type="InterPro" id="IPR056575">
    <property type="entry name" value="WH_MCM3_C"/>
</dbReference>
<dbReference type="AlphaFoldDB" id="A0A553RCA9"/>
<evidence type="ECO:0000256" key="14">
    <source>
        <dbReference type="RuleBase" id="RU368061"/>
    </source>
</evidence>
<dbReference type="GO" id="GO:0016887">
    <property type="term" value="F:ATP hydrolysis activity"/>
    <property type="evidence" value="ECO:0007669"/>
    <property type="project" value="RHEA"/>
</dbReference>
<dbReference type="Gene3D" id="3.30.1640.10">
    <property type="entry name" value="mini-chromosome maintenance (MCM) complex, chain A, domain 1"/>
    <property type="match status" value="1"/>
</dbReference>
<dbReference type="EMBL" id="SRMA01025040">
    <property type="protein sequence ID" value="TRY99824.1"/>
    <property type="molecule type" value="Genomic_DNA"/>
</dbReference>
<dbReference type="GO" id="GO:0005634">
    <property type="term" value="C:nucleus"/>
    <property type="evidence" value="ECO:0007669"/>
    <property type="project" value="UniProtKB-SubCell"/>
</dbReference>
<keyword evidence="6 13" id="KW-0547">Nucleotide-binding</keyword>
<evidence type="ECO:0000256" key="10">
    <source>
        <dbReference type="ARBA" id="ARBA00023125"/>
    </source>
</evidence>
<dbReference type="InterPro" id="IPR031327">
    <property type="entry name" value="MCM"/>
</dbReference>
<dbReference type="PANTHER" id="PTHR11630">
    <property type="entry name" value="DNA REPLICATION LICENSING FACTOR MCM FAMILY MEMBER"/>
    <property type="match status" value="1"/>
</dbReference>
<comment type="subcellular location">
    <subcellularLocation>
        <location evidence="2">Chromosome</location>
    </subcellularLocation>
    <subcellularLocation>
        <location evidence="1 14">Nucleus</location>
    </subcellularLocation>
</comment>
<dbReference type="InterPro" id="IPR041562">
    <property type="entry name" value="MCM_lid"/>
</dbReference>
<keyword evidence="10 13" id="KW-0238">DNA-binding</keyword>
<dbReference type="InterPro" id="IPR027925">
    <property type="entry name" value="MCM_N"/>
</dbReference>
<dbReference type="GO" id="GO:0006271">
    <property type="term" value="P:DNA strand elongation involved in DNA replication"/>
    <property type="evidence" value="ECO:0007669"/>
    <property type="project" value="TreeGrafter"/>
</dbReference>
<dbReference type="GO" id="GO:0042555">
    <property type="term" value="C:MCM complex"/>
    <property type="evidence" value="ECO:0007669"/>
    <property type="project" value="UniProtKB-UniRule"/>
</dbReference>
<dbReference type="Pfam" id="PF17207">
    <property type="entry name" value="MCM_OB"/>
    <property type="match status" value="1"/>
</dbReference>
<comment type="similarity">
    <text evidence="3 13">Belongs to the MCM family.</text>
</comment>
<dbReference type="FunFam" id="3.30.1640.10:FF:000002">
    <property type="entry name" value="DNA helicase"/>
    <property type="match status" value="1"/>
</dbReference>
<dbReference type="GO" id="GO:0005694">
    <property type="term" value="C:chromosome"/>
    <property type="evidence" value="ECO:0007669"/>
    <property type="project" value="UniProtKB-SubCell"/>
</dbReference>
<evidence type="ECO:0000256" key="8">
    <source>
        <dbReference type="ARBA" id="ARBA00022806"/>
    </source>
</evidence>
<comment type="function">
    <text evidence="14">Acts as component of the MCM2-7 complex (MCM complex) which is the replicative helicase essential for 'once per cell cycle' DNA replication initiation and elongation in eukaryotic cells. The active ATPase sites in the MCM2-7 ring are formed through the interaction surfaces of two neighboring subunits such that a critical structure of a conserved arginine finger motif is provided in trans relative to the ATP-binding site of the Walker A box of the adjacent subunit. The six ATPase active sites, however, are likely to contribute differentially to the complex helicase activity.</text>
</comment>
<dbReference type="Pfam" id="PF00493">
    <property type="entry name" value="MCM"/>
    <property type="match status" value="1"/>
</dbReference>
<comment type="catalytic activity">
    <reaction evidence="14">
        <text>ATP + H2O = ADP + phosphate + H(+)</text>
        <dbReference type="Rhea" id="RHEA:13065"/>
        <dbReference type="ChEBI" id="CHEBI:15377"/>
        <dbReference type="ChEBI" id="CHEBI:15378"/>
        <dbReference type="ChEBI" id="CHEBI:30616"/>
        <dbReference type="ChEBI" id="CHEBI:43474"/>
        <dbReference type="ChEBI" id="CHEBI:456216"/>
        <dbReference type="EC" id="3.6.4.12"/>
    </reaction>
</comment>
<evidence type="ECO:0000256" key="7">
    <source>
        <dbReference type="ARBA" id="ARBA00022801"/>
    </source>
</evidence>
<feature type="region of interest" description="Disordered" evidence="15">
    <location>
        <begin position="648"/>
        <end position="731"/>
    </location>
</feature>
<feature type="compositionally biased region" description="Acidic residues" evidence="15">
    <location>
        <begin position="662"/>
        <end position="673"/>
    </location>
</feature>
<dbReference type="FunFam" id="2.20.28.10:FF:000006">
    <property type="entry name" value="DNA helicase"/>
    <property type="match status" value="1"/>
</dbReference>
<dbReference type="GO" id="GO:0000727">
    <property type="term" value="P:double-strand break repair via break-induced replication"/>
    <property type="evidence" value="ECO:0007669"/>
    <property type="project" value="TreeGrafter"/>
</dbReference>
<keyword evidence="18" id="KW-1185">Reference proteome</keyword>
<comment type="subunit">
    <text evidence="14">Component of the MCM2-7 complex.</text>
</comment>
<keyword evidence="12" id="KW-0131">Cell cycle</keyword>
<dbReference type="EC" id="3.6.4.12" evidence="14"/>
<dbReference type="PRINTS" id="PR01659">
    <property type="entry name" value="MCMPROTEIN3"/>
</dbReference>
<dbReference type="SMART" id="SM00350">
    <property type="entry name" value="MCM"/>
    <property type="match status" value="1"/>
</dbReference>
<evidence type="ECO:0000256" key="12">
    <source>
        <dbReference type="ARBA" id="ARBA00023306"/>
    </source>
</evidence>
<feature type="domain" description="MCM C-terminal AAA(+) ATPase" evidence="16">
    <location>
        <begin position="294"/>
        <end position="489"/>
    </location>
</feature>
<dbReference type="OrthoDB" id="1882346at2759"/>
<dbReference type="PANTHER" id="PTHR11630:SF106">
    <property type="entry name" value="DNA REPLICATION LICENSING FACTOR MCM3"/>
    <property type="match status" value="1"/>
</dbReference>
<dbReference type="GO" id="GO:0005524">
    <property type="term" value="F:ATP binding"/>
    <property type="evidence" value="ECO:0007669"/>
    <property type="project" value="UniProtKB-UniRule"/>
</dbReference>
<evidence type="ECO:0000256" key="15">
    <source>
        <dbReference type="SAM" id="MobiDB-lite"/>
    </source>
</evidence>
<dbReference type="Gene3D" id="2.40.50.140">
    <property type="entry name" value="Nucleic acid-binding proteins"/>
    <property type="match status" value="1"/>
</dbReference>
<keyword evidence="8 14" id="KW-0347">Helicase</keyword>
<dbReference type="SUPFAM" id="SSF50249">
    <property type="entry name" value="Nucleic acid-binding proteins"/>
    <property type="match status" value="1"/>
</dbReference>
<protein>
    <recommendedName>
        <fullName evidence="14">DNA replication licensing factor MCM3</fullName>
        <ecNumber evidence="14">3.6.4.12</ecNumber>
    </recommendedName>
</protein>
<dbReference type="InterPro" id="IPR008046">
    <property type="entry name" value="Mcm3"/>
</dbReference>
<evidence type="ECO:0000256" key="13">
    <source>
        <dbReference type="RuleBase" id="RU004070"/>
    </source>
</evidence>
<sequence length="799" mass="89633">MAAEVVDDLEMREAQRDYLDFLDDDQDQGIYQSKVRQMISENQSRLIVNLNDLRRRNEKRAAKLLNNAFEELLAFQRALKDLVASVDATYAKQHEEFFVGLEGSFGSKHVSPRTLTSRLLGSMVCLGGIVTKCSLVRPKVVRSVHYCPATKKTMERKYTDLTSLDAFPSSAIYPTKDEENNPLETEFGLSVYKDHQTITVQEMPEKAPAGQLPRSVDIILDNDLVDAVKPGDRTQIIGTYRCLPGKKGGFTSGTFRTIMIACHVKQMSKEVSHYFSADDVAKIKSFCKSRSRNVFDQLARSLAPSIHGHEYIKKAILCMLLGGVEKVLENGSRLRGDINVLLIGDPSVAKSQLLRYVLHTAPRAIPTTGRGSSGVGLTAAVTTDQETGERRLEAGAMVLGDRGVVCIDEFDKMSDMDRTAIHEVMEQGRVTIAKAGIHARLNARCSYDQYKTPMENIGLQDSLLSRFDLLFIMLDQMEPEQDREISDHVLRMHRYRDPREQDGAALVLGGAVEALATEDPDLTQEEEEELQIYEKHNPLLHGSKKHKDRVVSKAFMRKYIHVAKAISPVLTQDAANHIAEEYSRLRGQEQLGSDIARTSPVTARTLETLIRLSTAHAKARMSKAVELLDTEVAVELVQFAYFKKVLEKERKRSRNGEQNAASEDEEEDEDEVQDTPRPQRKRRRQSQSSETYDPYDFNTEADVPQIQSPASARQAEEPVDTADQNGHTEMSDDRLKEFKGALLEVFRSSHAQSVGMNTLMDGIKKSCPSAFSESEVRAALTRMQDDNQVMVADDIIFLI</sequence>
<evidence type="ECO:0000259" key="16">
    <source>
        <dbReference type="PROSITE" id="PS50051"/>
    </source>
</evidence>
<dbReference type="InterPro" id="IPR012340">
    <property type="entry name" value="NA-bd_OB-fold"/>
</dbReference>
<accession>A0A553RCA9</accession>
<keyword evidence="9 13" id="KW-0067">ATP-binding</keyword>
<dbReference type="InterPro" id="IPR018525">
    <property type="entry name" value="MCM_CS"/>
</dbReference>
<evidence type="ECO:0000256" key="5">
    <source>
        <dbReference type="ARBA" id="ARBA00022705"/>
    </source>
</evidence>
<dbReference type="Pfam" id="PF23191">
    <property type="entry name" value="WHD_MCM3_C"/>
    <property type="match status" value="1"/>
</dbReference>
<dbReference type="Pfam" id="PF17855">
    <property type="entry name" value="MCM_lid"/>
    <property type="match status" value="1"/>
</dbReference>
<organism evidence="17 18">
    <name type="scientific">Danionella cerebrum</name>
    <dbReference type="NCBI Taxonomy" id="2873325"/>
    <lineage>
        <taxon>Eukaryota</taxon>
        <taxon>Metazoa</taxon>
        <taxon>Chordata</taxon>
        <taxon>Craniata</taxon>
        <taxon>Vertebrata</taxon>
        <taxon>Euteleostomi</taxon>
        <taxon>Actinopterygii</taxon>
        <taxon>Neopterygii</taxon>
        <taxon>Teleostei</taxon>
        <taxon>Ostariophysi</taxon>
        <taxon>Cypriniformes</taxon>
        <taxon>Danionidae</taxon>
        <taxon>Danioninae</taxon>
        <taxon>Danionella</taxon>
    </lineage>
</organism>
<dbReference type="CDD" id="cd17754">
    <property type="entry name" value="MCM3"/>
    <property type="match status" value="1"/>
</dbReference>
<keyword evidence="5 14" id="KW-0235">DNA replication</keyword>
<comment type="caution">
    <text evidence="17">The sequence shown here is derived from an EMBL/GenBank/DDBJ whole genome shotgun (WGS) entry which is preliminary data.</text>
</comment>
<evidence type="ECO:0000313" key="17">
    <source>
        <dbReference type="EMBL" id="TRY99824.1"/>
    </source>
</evidence>
<dbReference type="Proteomes" id="UP000316079">
    <property type="component" value="Unassembled WGS sequence"/>
</dbReference>
<keyword evidence="7 14" id="KW-0378">Hydrolase</keyword>
<evidence type="ECO:0000256" key="9">
    <source>
        <dbReference type="ARBA" id="ARBA00022840"/>
    </source>
</evidence>
<evidence type="ECO:0000256" key="11">
    <source>
        <dbReference type="ARBA" id="ARBA00023242"/>
    </source>
</evidence>
<dbReference type="PROSITE" id="PS00847">
    <property type="entry name" value="MCM_1"/>
    <property type="match status" value="1"/>
</dbReference>
<name>A0A553RCA9_9TELE</name>
<gene>
    <name evidence="17" type="ORF">DNTS_014884</name>
</gene>
<dbReference type="InterPro" id="IPR033762">
    <property type="entry name" value="MCM_OB"/>
</dbReference>
<evidence type="ECO:0000256" key="1">
    <source>
        <dbReference type="ARBA" id="ARBA00004123"/>
    </source>
</evidence>
<evidence type="ECO:0000256" key="6">
    <source>
        <dbReference type="ARBA" id="ARBA00022741"/>
    </source>
</evidence>
<keyword evidence="4" id="KW-0158">Chromosome</keyword>
<reference evidence="17 18" key="1">
    <citation type="journal article" date="2019" name="Sci. Data">
        <title>Hybrid genome assembly and annotation of Danionella translucida.</title>
        <authorList>
            <person name="Kadobianskyi M."/>
            <person name="Schulze L."/>
            <person name="Schuelke M."/>
            <person name="Judkewitz B."/>
        </authorList>
    </citation>
    <scope>NUCLEOTIDE SEQUENCE [LARGE SCALE GENOMIC DNA]</scope>
    <source>
        <strain evidence="17 18">Bolton</strain>
    </source>
</reference>
<dbReference type="GO" id="GO:1902975">
    <property type="term" value="P:mitotic DNA replication initiation"/>
    <property type="evidence" value="ECO:0007669"/>
    <property type="project" value="TreeGrafter"/>
</dbReference>
<dbReference type="STRING" id="623744.A0A553RCA9"/>
<dbReference type="Gene3D" id="2.20.28.10">
    <property type="match status" value="1"/>
</dbReference>
<evidence type="ECO:0000256" key="3">
    <source>
        <dbReference type="ARBA" id="ARBA00008010"/>
    </source>
</evidence>
<evidence type="ECO:0000256" key="2">
    <source>
        <dbReference type="ARBA" id="ARBA00004286"/>
    </source>
</evidence>
<dbReference type="Gene3D" id="3.40.50.300">
    <property type="entry name" value="P-loop containing nucleotide triphosphate hydrolases"/>
    <property type="match status" value="1"/>
</dbReference>
<dbReference type="SUPFAM" id="SSF52540">
    <property type="entry name" value="P-loop containing nucleoside triphosphate hydrolases"/>
    <property type="match status" value="1"/>
</dbReference>
<dbReference type="PROSITE" id="PS50051">
    <property type="entry name" value="MCM_2"/>
    <property type="match status" value="1"/>
</dbReference>
<dbReference type="GO" id="GO:0017116">
    <property type="term" value="F:single-stranded DNA helicase activity"/>
    <property type="evidence" value="ECO:0007669"/>
    <property type="project" value="TreeGrafter"/>
</dbReference>
<dbReference type="GO" id="GO:0003697">
    <property type="term" value="F:single-stranded DNA binding"/>
    <property type="evidence" value="ECO:0007669"/>
    <property type="project" value="TreeGrafter"/>
</dbReference>
<evidence type="ECO:0000313" key="18">
    <source>
        <dbReference type="Proteomes" id="UP000316079"/>
    </source>
</evidence>
<dbReference type="InterPro" id="IPR027417">
    <property type="entry name" value="P-loop_NTPase"/>
</dbReference>
<dbReference type="PRINTS" id="PR01657">
    <property type="entry name" value="MCMFAMILY"/>
</dbReference>